<name>A0A060PUR3_HELPX</name>
<dbReference type="InterPro" id="IPR011146">
    <property type="entry name" value="HIT-like"/>
</dbReference>
<evidence type="ECO:0000313" key="7">
    <source>
        <dbReference type="Proteomes" id="UP000031662"/>
    </source>
</evidence>
<dbReference type="EMBL" id="AP014523">
    <property type="protein sequence ID" value="BAO98430.1"/>
    <property type="molecule type" value="Genomic_DNA"/>
</dbReference>
<feature type="active site" description="Tele-AMP-histidine intermediate" evidence="2">
    <location>
        <position position="120"/>
    </location>
</feature>
<dbReference type="SUPFAM" id="SSF54197">
    <property type="entry name" value="HIT-like"/>
    <property type="match status" value="1"/>
</dbReference>
<feature type="binding site" evidence="3">
    <location>
        <position position="51"/>
    </location>
    <ligand>
        <name>substrate</name>
    </ligand>
</feature>
<organism evidence="6 7">
    <name type="scientific">Helicobacter pylori NY40</name>
    <dbReference type="NCBI Taxonomy" id="1426844"/>
    <lineage>
        <taxon>Bacteria</taxon>
        <taxon>Pseudomonadati</taxon>
        <taxon>Campylobacterota</taxon>
        <taxon>Epsilonproteobacteria</taxon>
        <taxon>Campylobacterales</taxon>
        <taxon>Helicobacteraceae</taxon>
        <taxon>Helicobacter</taxon>
    </lineage>
</organism>
<evidence type="ECO:0000256" key="1">
    <source>
        <dbReference type="ARBA" id="ARBA00022741"/>
    </source>
</evidence>
<proteinExistence type="predicted"/>
<evidence type="ECO:0000256" key="3">
    <source>
        <dbReference type="PIRSR" id="PIRSR639383-2"/>
    </source>
</evidence>
<dbReference type="Gene3D" id="3.30.428.10">
    <property type="entry name" value="HIT-like"/>
    <property type="match status" value="1"/>
</dbReference>
<feature type="domain" description="HIT" evidence="5">
    <location>
        <begin position="23"/>
        <end position="133"/>
    </location>
</feature>
<sequence length="163" mass="18582">MNMQHLYAPWRESYLKEKDKGCVFCEISQNPTKDSENRVLYRNSDLFVVMNAYPYNPGHLLIVPHAHQASVELLDLNTWLNMNALVPKILKALYAYGAQGINLGLNLHRNAGAGIPEHLHMHLVPRFLGDSNFMSVIAQTRVCGIDLNETYLTLKNLLEKELH</sequence>
<dbReference type="InterPro" id="IPR052908">
    <property type="entry name" value="AP-4-A_phosphorylase"/>
</dbReference>
<dbReference type="InterPro" id="IPR039383">
    <property type="entry name" value="FHIT"/>
</dbReference>
<dbReference type="HOGENOM" id="CLU_056776_1_2_7"/>
<dbReference type="PROSITE" id="PS51084">
    <property type="entry name" value="HIT_2"/>
    <property type="match status" value="1"/>
</dbReference>
<dbReference type="GO" id="GO:0003824">
    <property type="term" value="F:catalytic activity"/>
    <property type="evidence" value="ECO:0007669"/>
    <property type="project" value="InterPro"/>
</dbReference>
<dbReference type="PANTHER" id="PTHR42997:SF1">
    <property type="entry name" value="AP-4-A PHOSPHORYLASE"/>
    <property type="match status" value="1"/>
</dbReference>
<dbReference type="PANTHER" id="PTHR42997">
    <property type="entry name" value="HIT FAMILY HYDROLASE"/>
    <property type="match status" value="1"/>
</dbReference>
<dbReference type="CDD" id="cd01275">
    <property type="entry name" value="FHIT"/>
    <property type="match status" value="1"/>
</dbReference>
<evidence type="ECO:0000259" key="5">
    <source>
        <dbReference type="PROSITE" id="PS51084"/>
    </source>
</evidence>
<dbReference type="Proteomes" id="UP000031662">
    <property type="component" value="Chromosome"/>
</dbReference>
<evidence type="ECO:0000256" key="4">
    <source>
        <dbReference type="PROSITE-ProRule" id="PRU00464"/>
    </source>
</evidence>
<dbReference type="GO" id="GO:0000166">
    <property type="term" value="F:nucleotide binding"/>
    <property type="evidence" value="ECO:0007669"/>
    <property type="project" value="UniProtKB-KW"/>
</dbReference>
<evidence type="ECO:0000313" key="6">
    <source>
        <dbReference type="EMBL" id="BAO98430.1"/>
    </source>
</evidence>
<dbReference type="Pfam" id="PF01230">
    <property type="entry name" value="HIT"/>
    <property type="match status" value="1"/>
</dbReference>
<dbReference type="InterPro" id="IPR036265">
    <property type="entry name" value="HIT-like_sf"/>
</dbReference>
<dbReference type="AlphaFoldDB" id="A0A060PUR3"/>
<evidence type="ECO:0000256" key="2">
    <source>
        <dbReference type="PIRSR" id="PIRSR639383-1"/>
    </source>
</evidence>
<reference evidence="6 7" key="1">
    <citation type="submission" date="2013-11" db="EMBL/GenBank/DDBJ databases">
        <title>Estimation of Helicobacter pylori bacteriophage ecology using H. pylori isolates.</title>
        <authorList>
            <person name="Uchiyama J."/>
            <person name="Takemura-Uchiyama I."/>
            <person name="Ujihara T."/>
            <person name="Matsuzaki S."/>
        </authorList>
    </citation>
    <scope>NUCLEOTIDE SEQUENCE [LARGE SCALE GENOMIC DNA]</scope>
    <source>
        <strain evidence="6 7">NY40</strain>
    </source>
</reference>
<feature type="binding site" evidence="3">
    <location>
        <position position="122"/>
    </location>
    <ligand>
        <name>substrate</name>
    </ligand>
</feature>
<accession>A0A060PUR3</accession>
<gene>
    <name evidence="6" type="ORF">NY40_1423</name>
</gene>
<keyword evidence="1" id="KW-0547">Nucleotide-binding</keyword>
<protein>
    <submittedName>
        <fullName evidence="6">Histidine triad (HIT) family protein</fullName>
    </submittedName>
</protein>
<feature type="short sequence motif" description="Histidine triad motif" evidence="4">
    <location>
        <begin position="118"/>
        <end position="122"/>
    </location>
</feature>